<evidence type="ECO:0000313" key="2">
    <source>
        <dbReference type="Proteomes" id="UP001172680"/>
    </source>
</evidence>
<dbReference type="EMBL" id="JAPDRP010000026">
    <property type="protein sequence ID" value="KAJ9635849.1"/>
    <property type="molecule type" value="Genomic_DNA"/>
</dbReference>
<sequence length="407" mass="44832">MKSLFYLAVGLAFGGVQHVAAAPKRSKAYDMPLTAVKNVGYTSEIFIGTPPQSLTISVDWTWISQLVLTTTCRGNDTDTSACLSPDQQLFNQSKSRTYKDESALYPSRVWNPNQFFFYKDMEVDYASDIMTVGPAASRTVVQGADFQFSVSPFTFPFAGVYGLSPVFAGDNASYQAPFYQGWKSGVWPSPIVAGYFCYEGSPDTTKSICGGADAIQTLGGYKMERIDGKALWYDNFVFPEVNNVDFKFSPAMINYWALDLTSMKIGNEPQAINKTHGAGAIFDNASYGQGAPLSVDAYERLIALSDAKPIILEAPPNNGNQSWYEVDCSKKASLPPLKYQFAGHAKEWEITPSHYVDEVGEGTCVLNVRTLGFGDMLVGNFGDTFAKDKYIMFDFDKLKVGIADLKW</sequence>
<proteinExistence type="predicted"/>
<evidence type="ECO:0000313" key="1">
    <source>
        <dbReference type="EMBL" id="KAJ9635849.1"/>
    </source>
</evidence>
<protein>
    <submittedName>
        <fullName evidence="1">Uncharacterized protein</fullName>
    </submittedName>
</protein>
<organism evidence="1 2">
    <name type="scientific">Coniosporium tulheliwenetii</name>
    <dbReference type="NCBI Taxonomy" id="3383036"/>
    <lineage>
        <taxon>Eukaryota</taxon>
        <taxon>Fungi</taxon>
        <taxon>Dikarya</taxon>
        <taxon>Ascomycota</taxon>
        <taxon>Pezizomycotina</taxon>
        <taxon>Dothideomycetes</taxon>
        <taxon>Dothideomycetes incertae sedis</taxon>
        <taxon>Coniosporium</taxon>
    </lineage>
</organism>
<accession>A0ACC2YL56</accession>
<gene>
    <name evidence="1" type="ORF">H2199_008202</name>
</gene>
<comment type="caution">
    <text evidence="1">The sequence shown here is derived from an EMBL/GenBank/DDBJ whole genome shotgun (WGS) entry which is preliminary data.</text>
</comment>
<dbReference type="Proteomes" id="UP001172680">
    <property type="component" value="Unassembled WGS sequence"/>
</dbReference>
<keyword evidence="2" id="KW-1185">Reference proteome</keyword>
<name>A0ACC2YL56_9PEZI</name>
<reference evidence="1" key="1">
    <citation type="submission" date="2022-10" db="EMBL/GenBank/DDBJ databases">
        <title>Culturing micro-colonial fungi from biological soil crusts in the Mojave desert and describing Neophaeococcomyces mojavensis, and introducing the new genera and species Taxawa tesnikishii.</title>
        <authorList>
            <person name="Kurbessoian T."/>
            <person name="Stajich J.E."/>
        </authorList>
    </citation>
    <scope>NUCLEOTIDE SEQUENCE</scope>
    <source>
        <strain evidence="1">JES_115</strain>
    </source>
</reference>